<evidence type="ECO:0000256" key="3">
    <source>
        <dbReference type="ARBA" id="ARBA00022692"/>
    </source>
</evidence>
<feature type="transmembrane region" description="Helical" evidence="7">
    <location>
        <begin position="257"/>
        <end position="283"/>
    </location>
</feature>
<evidence type="ECO:0000313" key="10">
    <source>
        <dbReference type="EMBL" id="KSU50951.1"/>
    </source>
</evidence>
<feature type="transmembrane region" description="Helical" evidence="7">
    <location>
        <begin position="342"/>
        <end position="363"/>
    </location>
</feature>
<evidence type="ECO:0000256" key="5">
    <source>
        <dbReference type="ARBA" id="ARBA00023136"/>
    </source>
</evidence>
<keyword evidence="2" id="KW-1003">Cell membrane</keyword>
<dbReference type="PANTHER" id="PTHR30572:SF4">
    <property type="entry name" value="ABC TRANSPORTER PERMEASE YTRF"/>
    <property type="match status" value="1"/>
</dbReference>
<comment type="subcellular location">
    <subcellularLocation>
        <location evidence="1">Cell membrane</location>
        <topology evidence="1">Multi-pass membrane protein</topology>
    </subcellularLocation>
</comment>
<evidence type="ECO:0008006" key="12">
    <source>
        <dbReference type="Google" id="ProtNLM"/>
    </source>
</evidence>
<dbReference type="OrthoDB" id="9770036at2"/>
<dbReference type="GO" id="GO:0022857">
    <property type="term" value="F:transmembrane transporter activity"/>
    <property type="evidence" value="ECO:0007669"/>
    <property type="project" value="TreeGrafter"/>
</dbReference>
<name>A0A0V8GKW9_9BACL</name>
<dbReference type="AlphaFoldDB" id="A0A0V8GKW9"/>
<evidence type="ECO:0000256" key="7">
    <source>
        <dbReference type="SAM" id="Phobius"/>
    </source>
</evidence>
<feature type="domain" description="ABC3 transporter permease C-terminal" evidence="8">
    <location>
        <begin position="262"/>
        <end position="374"/>
    </location>
</feature>
<accession>A0A0V8GKW9</accession>
<proteinExistence type="inferred from homology"/>
<feature type="domain" description="MacB-like periplasmic core" evidence="9">
    <location>
        <begin position="20"/>
        <end position="223"/>
    </location>
</feature>
<dbReference type="GO" id="GO:0005886">
    <property type="term" value="C:plasma membrane"/>
    <property type="evidence" value="ECO:0007669"/>
    <property type="project" value="UniProtKB-SubCell"/>
</dbReference>
<keyword evidence="4 7" id="KW-1133">Transmembrane helix</keyword>
<feature type="transmembrane region" description="Helical" evidence="7">
    <location>
        <begin position="304"/>
        <end position="336"/>
    </location>
</feature>
<organism evidence="10 11">
    <name type="scientific">Exiguobacterium indicum</name>
    <dbReference type="NCBI Taxonomy" id="296995"/>
    <lineage>
        <taxon>Bacteria</taxon>
        <taxon>Bacillati</taxon>
        <taxon>Bacillota</taxon>
        <taxon>Bacilli</taxon>
        <taxon>Bacillales</taxon>
        <taxon>Bacillales Family XII. Incertae Sedis</taxon>
        <taxon>Exiguobacterium</taxon>
    </lineage>
</organism>
<evidence type="ECO:0000259" key="8">
    <source>
        <dbReference type="Pfam" id="PF02687"/>
    </source>
</evidence>
<dbReference type="InterPro" id="IPR025857">
    <property type="entry name" value="MacB_PCD"/>
</dbReference>
<evidence type="ECO:0000256" key="2">
    <source>
        <dbReference type="ARBA" id="ARBA00022475"/>
    </source>
</evidence>
<dbReference type="InterPro" id="IPR050250">
    <property type="entry name" value="Macrolide_Exporter_MacB"/>
</dbReference>
<comment type="caution">
    <text evidence="10">The sequence shown here is derived from an EMBL/GenBank/DDBJ whole genome shotgun (WGS) entry which is preliminary data.</text>
</comment>
<feature type="transmembrane region" description="Helical" evidence="7">
    <location>
        <begin position="21"/>
        <end position="41"/>
    </location>
</feature>
<reference evidence="10 11" key="1">
    <citation type="journal article" date="2015" name="Int. J. Syst. Evol. Microbiol.">
        <title>Exiguobacterium enclense sp. nov., isolated from sediment.</title>
        <authorList>
            <person name="Dastager S.G."/>
            <person name="Mawlankar R."/>
            <person name="Sonalkar V.V."/>
            <person name="Thorat M.N."/>
            <person name="Mual P."/>
            <person name="Verma A."/>
            <person name="Krishnamurthi S."/>
            <person name="Tang S.K."/>
            <person name="Li W.J."/>
        </authorList>
    </citation>
    <scope>NUCLEOTIDE SEQUENCE [LARGE SCALE GENOMIC DNA]</scope>
    <source>
        <strain evidence="10 11">NIO-1109</strain>
    </source>
</reference>
<evidence type="ECO:0000313" key="11">
    <source>
        <dbReference type="Proteomes" id="UP000053797"/>
    </source>
</evidence>
<dbReference type="PANTHER" id="PTHR30572">
    <property type="entry name" value="MEMBRANE COMPONENT OF TRANSPORTER-RELATED"/>
    <property type="match status" value="1"/>
</dbReference>
<comment type="similarity">
    <text evidence="6">Belongs to the ABC-4 integral membrane protein family.</text>
</comment>
<dbReference type="RefSeq" id="WP_058264974.1">
    <property type="nucleotide sequence ID" value="NZ_FMYN01000001.1"/>
</dbReference>
<evidence type="ECO:0000259" key="9">
    <source>
        <dbReference type="Pfam" id="PF12704"/>
    </source>
</evidence>
<keyword evidence="3 7" id="KW-0812">Transmembrane</keyword>
<protein>
    <recommendedName>
        <fullName evidence="12">ABC transporter permease</fullName>
    </recommendedName>
</protein>
<keyword evidence="5 7" id="KW-0472">Membrane</keyword>
<gene>
    <name evidence="10" type="ORF">AS033_06105</name>
</gene>
<dbReference type="Proteomes" id="UP000053797">
    <property type="component" value="Unassembled WGS sequence"/>
</dbReference>
<sequence>MIRETLRMAWSNIWHHKMRSFLTTLGVIIGVASIIALISIVNGATASINEEVASFGANKLTVQTTETPLKEGLSPAQLEELNTIKGTRGVSPTVSTVRNIRVENHSLDQVTIEGRNHIYYRESEDVPQGRGIVISDVKQQTHVAVVSPSVARTLYPGQVAIGKTIKLDGLDYRIVGISDADSDQIVIPYTTALRTLGVTAVKQVDIFKTDVADVATVKRDVTAKLYQFYNGRDDTYDVVSLDEALDSIDQINTMLSLLLTGIASISLIVGGIGIMNMMLVSVTERTTEIGLRKALGAKPRTIRLQFLLESILLSLMGGVMGILVGAMLAFGVSLMISTPFTLFVSTILLAAGFSIGVGVLFGYMPARKASRLNPIEALRNV</sequence>
<evidence type="ECO:0000256" key="6">
    <source>
        <dbReference type="ARBA" id="ARBA00038076"/>
    </source>
</evidence>
<dbReference type="Pfam" id="PF02687">
    <property type="entry name" value="FtsX"/>
    <property type="match status" value="1"/>
</dbReference>
<dbReference type="InterPro" id="IPR003838">
    <property type="entry name" value="ABC3_permease_C"/>
</dbReference>
<dbReference type="Pfam" id="PF12704">
    <property type="entry name" value="MacB_PCD"/>
    <property type="match status" value="1"/>
</dbReference>
<dbReference type="EMBL" id="LNQL01000001">
    <property type="protein sequence ID" value="KSU50951.1"/>
    <property type="molecule type" value="Genomic_DNA"/>
</dbReference>
<evidence type="ECO:0000256" key="4">
    <source>
        <dbReference type="ARBA" id="ARBA00022989"/>
    </source>
</evidence>
<evidence type="ECO:0000256" key="1">
    <source>
        <dbReference type="ARBA" id="ARBA00004651"/>
    </source>
</evidence>